<proteinExistence type="predicted"/>
<sequence length="622" mass="71286">MSLRNIRKIYGGNTLPKPDESSDDEYEPLYAKNSVKPQFSNLLLSSPSESVEESPELNESEHSEEVEVEKVKKKKKKGRKNKKSKGRGGLKLEGSEQMDEIDKSVMEVNAILGKPPPATPPKPEAKIDIAQVLFGINIRNLNVTYELRRLFGPEVDDEVKRTRGRVPNLRRCQKPVIIPKESDFLRSDGPSMSLKNRENGYSYFTFDHSKEYQKKHLTYLLLTDHRMSNSTFTPIDGSFMHIEARLEAADFLFFGEEYSMGNTLIEQIIAYMQSVFHPSFNLGDTKTRLEYKYIENRPFHIAILKYIHLLTNKACHRTALELAKVLLNLDPTDPLAILFIIDTLALRAREHQWLVDAVAYWSQERDAEYMFNLQYSNAMAKYHLALKDCSVDKSEACQLLQRAILRFPLVALKLLEIVNESEHSRLGGHPLFRIPFEHRMSENIRDLYYLYASFTSSRWREPSILEWFVSTVVETADLYNKEIEIQEEAKRLANQCSNLFHQIPNQVQRHICVIRSMSNLLVEGAVIPDVPLTRFSDPIPPNTTVDRYGYTRLSSNYSTLQRFFGSVVPESPDAQRNDENRRPGSLGALITSFFTSLQINEGLGNENANGHAMADSDNSDFD</sequence>
<evidence type="ECO:0008006" key="4">
    <source>
        <dbReference type="Google" id="ProtNLM"/>
    </source>
</evidence>
<evidence type="ECO:0000313" key="3">
    <source>
        <dbReference type="Proteomes" id="UP001314205"/>
    </source>
</evidence>
<evidence type="ECO:0000256" key="1">
    <source>
        <dbReference type="SAM" id="MobiDB-lite"/>
    </source>
</evidence>
<reference evidence="2 3" key="1">
    <citation type="submission" date="2023-11" db="EMBL/GenBank/DDBJ databases">
        <authorList>
            <person name="Hedman E."/>
            <person name="Englund M."/>
            <person name="Stromberg M."/>
            <person name="Nyberg Akerstrom W."/>
            <person name="Nylinder S."/>
            <person name="Jareborg N."/>
            <person name="Kallberg Y."/>
            <person name="Kronander E."/>
        </authorList>
    </citation>
    <scope>NUCLEOTIDE SEQUENCE [LARGE SCALE GENOMIC DNA]</scope>
</reference>
<dbReference type="EMBL" id="CAVLGL010000082">
    <property type="protein sequence ID" value="CAK1588289.1"/>
    <property type="molecule type" value="Genomic_DNA"/>
</dbReference>
<feature type="compositionally biased region" description="Basic and acidic residues" evidence="1">
    <location>
        <begin position="59"/>
        <end position="70"/>
    </location>
</feature>
<feature type="region of interest" description="Disordered" evidence="1">
    <location>
        <begin position="1"/>
        <end position="26"/>
    </location>
</feature>
<dbReference type="AlphaFoldDB" id="A0AAV1L1J9"/>
<evidence type="ECO:0000313" key="2">
    <source>
        <dbReference type="EMBL" id="CAK1588289.1"/>
    </source>
</evidence>
<name>A0AAV1L1J9_9NEOP</name>
<accession>A0AAV1L1J9</accession>
<dbReference type="PANTHER" id="PTHR22684:SF0">
    <property type="entry name" value="RIBOSOME QUALITY CONTROL COMPLEX SUBUNIT TCF25"/>
    <property type="match status" value="1"/>
</dbReference>
<dbReference type="Proteomes" id="UP001314205">
    <property type="component" value="Unassembled WGS sequence"/>
</dbReference>
<comment type="caution">
    <text evidence="2">The sequence shown here is derived from an EMBL/GenBank/DDBJ whole genome shotgun (WGS) entry which is preliminary data.</text>
</comment>
<dbReference type="PANTHER" id="PTHR22684">
    <property type="entry name" value="NULP1-RELATED"/>
    <property type="match status" value="1"/>
</dbReference>
<protein>
    <recommendedName>
        <fullName evidence="4">Transcription factor 25</fullName>
    </recommendedName>
</protein>
<dbReference type="Pfam" id="PF04910">
    <property type="entry name" value="Tcf25"/>
    <property type="match status" value="1"/>
</dbReference>
<dbReference type="GO" id="GO:1990112">
    <property type="term" value="C:RQC complex"/>
    <property type="evidence" value="ECO:0007669"/>
    <property type="project" value="TreeGrafter"/>
</dbReference>
<gene>
    <name evidence="2" type="ORF">PARMNEM_LOCUS8946</name>
</gene>
<dbReference type="InterPro" id="IPR006994">
    <property type="entry name" value="TCF25/Rqc1"/>
</dbReference>
<feature type="region of interest" description="Disordered" evidence="1">
    <location>
        <begin position="41"/>
        <end position="97"/>
    </location>
</feature>
<organism evidence="2 3">
    <name type="scientific">Parnassius mnemosyne</name>
    <name type="common">clouded apollo</name>
    <dbReference type="NCBI Taxonomy" id="213953"/>
    <lineage>
        <taxon>Eukaryota</taxon>
        <taxon>Metazoa</taxon>
        <taxon>Ecdysozoa</taxon>
        <taxon>Arthropoda</taxon>
        <taxon>Hexapoda</taxon>
        <taxon>Insecta</taxon>
        <taxon>Pterygota</taxon>
        <taxon>Neoptera</taxon>
        <taxon>Endopterygota</taxon>
        <taxon>Lepidoptera</taxon>
        <taxon>Glossata</taxon>
        <taxon>Ditrysia</taxon>
        <taxon>Papilionoidea</taxon>
        <taxon>Papilionidae</taxon>
        <taxon>Parnassiinae</taxon>
        <taxon>Parnassini</taxon>
        <taxon>Parnassius</taxon>
        <taxon>Driopa</taxon>
    </lineage>
</organism>
<keyword evidence="3" id="KW-1185">Reference proteome</keyword>
<feature type="compositionally biased region" description="Basic residues" evidence="1">
    <location>
        <begin position="71"/>
        <end position="88"/>
    </location>
</feature>